<gene>
    <name evidence="1" type="ORF">LSTR_LSTR011688</name>
    <name evidence="2" type="ORF">LSTR_LSTR011689</name>
    <name evidence="3" type="ORF">LSTR_LSTR016986</name>
</gene>
<evidence type="ECO:0000313" key="4">
    <source>
        <dbReference type="Proteomes" id="UP000291343"/>
    </source>
</evidence>
<name>A0A482WVU5_LAOST</name>
<dbReference type="EMBL" id="QKKF02024553">
    <property type="protein sequence ID" value="RZF37411.1"/>
    <property type="molecule type" value="Genomic_DNA"/>
</dbReference>
<keyword evidence="4" id="KW-1185">Reference proteome</keyword>
<dbReference type="InParanoid" id="A0A482WVU5"/>
<comment type="caution">
    <text evidence="2">The sequence shown here is derived from an EMBL/GenBank/DDBJ whole genome shotgun (WGS) entry which is preliminary data.</text>
</comment>
<protein>
    <submittedName>
        <fullName evidence="2">Uncharacterized protein</fullName>
    </submittedName>
</protein>
<proteinExistence type="predicted"/>
<sequence>MFKENYRNNFGCDRRSAPARKIAINQCPVGASGHKAPSNLALHPYKTPLHPSFTLHQRTDSTALSNHIQARGGCLQRPLLLAWLGIPSAARLLHCSALVDVVDDHSVSSEYISAIELVMSLQ</sequence>
<evidence type="ECO:0000313" key="1">
    <source>
        <dbReference type="EMBL" id="RZF37411.1"/>
    </source>
</evidence>
<reference evidence="2" key="2">
    <citation type="submission" date="2019-02" db="EMBL/GenBank/DDBJ databases">
        <authorList>
            <person name="Zhu J."/>
            <person name="Jiang F."/>
            <person name="Wang X."/>
            <person name="Yang P."/>
            <person name="Bao Y."/>
            <person name="Zhao W."/>
            <person name="Wang W."/>
            <person name="Lu H."/>
            <person name="Wang Q."/>
            <person name="Cui N."/>
            <person name="Li J."/>
            <person name="Chen X."/>
            <person name="Luo L."/>
            <person name="Yu J."/>
            <person name="Kang L."/>
            <person name="Cui F."/>
        </authorList>
    </citation>
    <scope>NUCLEOTIDE SEQUENCE</scope>
    <source>
        <strain evidence="2">Lst14</strain>
        <tissue evidence="2">Whole body</tissue>
    </source>
</reference>
<reference evidence="2 4" key="1">
    <citation type="journal article" date="2017" name="Gigascience">
        <title>Genome sequence of the small brown planthopper, Laodelphax striatellus.</title>
        <authorList>
            <person name="Zhu J."/>
            <person name="Jiang F."/>
            <person name="Wang X."/>
            <person name="Yang P."/>
            <person name="Bao Y."/>
            <person name="Zhao W."/>
            <person name="Wang W."/>
            <person name="Lu H."/>
            <person name="Wang Q."/>
            <person name="Cui N."/>
            <person name="Li J."/>
            <person name="Chen X."/>
            <person name="Luo L."/>
            <person name="Yu J."/>
            <person name="Kang L."/>
            <person name="Cui F."/>
        </authorList>
    </citation>
    <scope>NUCLEOTIDE SEQUENCE [LARGE SCALE GENOMIC DNA]</scope>
    <source>
        <strain evidence="2">Lst14</strain>
        <tissue evidence="2">Whole body</tissue>
    </source>
</reference>
<evidence type="ECO:0000313" key="3">
    <source>
        <dbReference type="EMBL" id="RZF49025.1"/>
    </source>
</evidence>
<dbReference type="EMBL" id="QKKF02000520">
    <property type="protein sequence ID" value="RZF49025.1"/>
    <property type="molecule type" value="Genomic_DNA"/>
</dbReference>
<accession>A0A482WVU5</accession>
<evidence type="ECO:0000313" key="2">
    <source>
        <dbReference type="EMBL" id="RZF37412.1"/>
    </source>
</evidence>
<organism evidence="2 4">
    <name type="scientific">Laodelphax striatellus</name>
    <name type="common">Small brown planthopper</name>
    <name type="synonym">Delphax striatella</name>
    <dbReference type="NCBI Taxonomy" id="195883"/>
    <lineage>
        <taxon>Eukaryota</taxon>
        <taxon>Metazoa</taxon>
        <taxon>Ecdysozoa</taxon>
        <taxon>Arthropoda</taxon>
        <taxon>Hexapoda</taxon>
        <taxon>Insecta</taxon>
        <taxon>Pterygota</taxon>
        <taxon>Neoptera</taxon>
        <taxon>Paraneoptera</taxon>
        <taxon>Hemiptera</taxon>
        <taxon>Auchenorrhyncha</taxon>
        <taxon>Fulgoroidea</taxon>
        <taxon>Delphacidae</taxon>
        <taxon>Criomorphinae</taxon>
        <taxon>Laodelphax</taxon>
    </lineage>
</organism>
<dbReference type="AlphaFoldDB" id="A0A482WVU5"/>
<dbReference type="EMBL" id="QKKF02024553">
    <property type="protein sequence ID" value="RZF37412.1"/>
    <property type="molecule type" value="Genomic_DNA"/>
</dbReference>
<dbReference type="Proteomes" id="UP000291343">
    <property type="component" value="Unassembled WGS sequence"/>
</dbReference>